<feature type="transmembrane region" description="Helical" evidence="7">
    <location>
        <begin position="753"/>
        <end position="775"/>
    </location>
</feature>
<dbReference type="PROSITE" id="PS51549">
    <property type="entry name" value="DM13"/>
    <property type="match status" value="1"/>
</dbReference>
<dbReference type="InterPro" id="IPR045266">
    <property type="entry name" value="DOH_DOMON"/>
</dbReference>
<dbReference type="PROSITE" id="PS50836">
    <property type="entry name" value="DOMON"/>
    <property type="match status" value="2"/>
</dbReference>
<evidence type="ECO:0000259" key="9">
    <source>
        <dbReference type="PROSITE" id="PS50836"/>
    </source>
</evidence>
<dbReference type="InterPro" id="IPR045879">
    <property type="entry name" value="B561A"/>
</dbReference>
<dbReference type="SMART" id="SM00664">
    <property type="entry name" value="DoH"/>
    <property type="match status" value="2"/>
</dbReference>
<feature type="domain" description="DM13" evidence="11">
    <location>
        <begin position="38"/>
        <end position="142"/>
    </location>
</feature>
<dbReference type="Pfam" id="PF03351">
    <property type="entry name" value="DOMON"/>
    <property type="match status" value="2"/>
</dbReference>
<keyword evidence="4" id="KW-0249">Electron transport</keyword>
<dbReference type="Pfam" id="PF25489">
    <property type="entry name" value="At5g54830"/>
    <property type="match status" value="1"/>
</dbReference>
<feature type="transmembrane region" description="Helical" evidence="7">
    <location>
        <begin position="727"/>
        <end position="747"/>
    </location>
</feature>
<evidence type="ECO:0000259" key="10">
    <source>
        <dbReference type="PROSITE" id="PS50939"/>
    </source>
</evidence>
<dbReference type="InterPro" id="IPR006593">
    <property type="entry name" value="Cyt_b561/ferric_Rdtase_TM"/>
</dbReference>
<comment type="caution">
    <text evidence="12">The sequence shown here is derived from an EMBL/GenBank/DDBJ whole genome shotgun (WGS) entry which is preliminary data.</text>
</comment>
<dbReference type="InterPro" id="IPR019545">
    <property type="entry name" value="DM13_domain"/>
</dbReference>
<dbReference type="CDD" id="cd09631">
    <property type="entry name" value="DOMON_DOH"/>
    <property type="match status" value="2"/>
</dbReference>
<evidence type="ECO:0000313" key="13">
    <source>
        <dbReference type="Proteomes" id="UP001141552"/>
    </source>
</evidence>
<keyword evidence="8" id="KW-0732">Signal</keyword>
<dbReference type="Proteomes" id="UP001141552">
    <property type="component" value="Unassembled WGS sequence"/>
</dbReference>
<evidence type="ECO:0008006" key="14">
    <source>
        <dbReference type="Google" id="ProtNLM"/>
    </source>
</evidence>
<feature type="transmembrane region" description="Helical" evidence="7">
    <location>
        <begin position="796"/>
        <end position="815"/>
    </location>
</feature>
<evidence type="ECO:0000256" key="2">
    <source>
        <dbReference type="ARBA" id="ARBA00022448"/>
    </source>
</evidence>
<dbReference type="InterPro" id="IPR005018">
    <property type="entry name" value="DOMON_domain"/>
</dbReference>
<feature type="transmembrane region" description="Helical" evidence="7">
    <location>
        <begin position="691"/>
        <end position="715"/>
    </location>
</feature>
<organism evidence="12 13">
    <name type="scientific">Turnera subulata</name>
    <dbReference type="NCBI Taxonomy" id="218843"/>
    <lineage>
        <taxon>Eukaryota</taxon>
        <taxon>Viridiplantae</taxon>
        <taxon>Streptophyta</taxon>
        <taxon>Embryophyta</taxon>
        <taxon>Tracheophyta</taxon>
        <taxon>Spermatophyta</taxon>
        <taxon>Magnoliopsida</taxon>
        <taxon>eudicotyledons</taxon>
        <taxon>Gunneridae</taxon>
        <taxon>Pentapetalae</taxon>
        <taxon>rosids</taxon>
        <taxon>fabids</taxon>
        <taxon>Malpighiales</taxon>
        <taxon>Passifloraceae</taxon>
        <taxon>Turnera</taxon>
    </lineage>
</organism>
<keyword evidence="2" id="KW-0813">Transport</keyword>
<dbReference type="AlphaFoldDB" id="A0A9Q0J3L1"/>
<gene>
    <name evidence="12" type="ORF">Tsubulata_024450</name>
</gene>
<dbReference type="CDD" id="cd08760">
    <property type="entry name" value="Cyt_b561_FRRS1_like"/>
    <property type="match status" value="1"/>
</dbReference>
<dbReference type="EMBL" id="JAKUCV010006482">
    <property type="protein sequence ID" value="KAJ4827143.1"/>
    <property type="molecule type" value="Genomic_DNA"/>
</dbReference>
<keyword evidence="5 7" id="KW-1133">Transmembrane helix</keyword>
<evidence type="ECO:0000256" key="4">
    <source>
        <dbReference type="ARBA" id="ARBA00022982"/>
    </source>
</evidence>
<feature type="transmembrane region" description="Helical" evidence="7">
    <location>
        <begin position="835"/>
        <end position="855"/>
    </location>
</feature>
<dbReference type="GO" id="GO:0016020">
    <property type="term" value="C:membrane"/>
    <property type="evidence" value="ECO:0007669"/>
    <property type="project" value="UniProtKB-SubCell"/>
</dbReference>
<accession>A0A9Q0J3L1</accession>
<evidence type="ECO:0000256" key="8">
    <source>
        <dbReference type="SAM" id="SignalP"/>
    </source>
</evidence>
<sequence length="911" mass="101210">MYHPNRLIPLLGFLFSSIFFLLSHADPGGSCSNSSTYVGLKSEFIMVQHQLRGRLTVIDDCSFKVSQFDMISGSDVHWWGAAAFDFANLTDGFVISDHALNNTYRNATFVVKLQKNVSWDRIRVLSVWDLATASDFGHVILANDSAPAGSNLSPGLAPAPSSVNDTTHADGKVGVFKAPTMFDNCKNLSKDYRVRWSLNVEEGFIDVGLEAATGYQNYMAFGWAKPGSGSGPMMGADVAVAGFTQEGYPFADDFYITEYSECTVNKDGSARGVCPDTIYEGSDPVGLVNNTKTVYGHRKDGVSFIRYRRPLVSVDKKYDHPVNVKENMTVVWALGLMRPPDAFRPYYLPQNHGGPKTVTYDHLVLNVSAQVNECLGPLEATDKEDQDLIIADTSVPLVVTTGPAIRYPNPPNPSKVLYINKKEAPVLRVERGVPVTFSVQAGHDVALYITSDMIGGNATTRNKTETIYAGGPDAEGVLASPTELVWEPGRNTPDLVYYQSLFQQKMGWRVQVVDGGLSDMYNNSVLLDDQQITFFWTLSDDSISIAARGEKKSGYLAIGFGSEMVKTYAYVGWIDESGKGHVNTYWIDGRDASSVRPTKENLTDVKCRSENGIITFEFTRLLKPCIHTDDLECRNIIDPTSPLKVVWAMGAQWSDKHLSEKNMHSDTSHRPIRVLLMRGSAEAEQDLRPVLAVHGFMMFLAWGILLPGGILAARYMKHVKGDSWYQIHVYLQYSGLAIVLLGLLFAVAELRGIYFSSVHVKFGFTAIFLACIQPVNASLRPKKPANGEEASSKRLLWEYLHVIVGRSAIVAGIAALFSGMKHLGDRYGGENVHSYIWALIFWFLICALMIMYLEYQEKQRRRDRIFGRSNWVLGNLEEEDSIDLLSPSRAAEQKVSQQSGRMEVQLEPLNR</sequence>
<dbReference type="Pfam" id="PF10517">
    <property type="entry name" value="DM13"/>
    <property type="match status" value="1"/>
</dbReference>
<proteinExistence type="predicted"/>
<reference evidence="12" key="1">
    <citation type="submission" date="2022-02" db="EMBL/GenBank/DDBJ databases">
        <authorList>
            <person name="Henning P.M."/>
            <person name="McCubbin A.G."/>
            <person name="Shore J.S."/>
        </authorList>
    </citation>
    <scope>NUCLEOTIDE SEQUENCE</scope>
    <source>
        <strain evidence="12">F60SS</strain>
        <tissue evidence="12">Leaves</tissue>
    </source>
</reference>
<evidence type="ECO:0000256" key="7">
    <source>
        <dbReference type="SAM" id="Phobius"/>
    </source>
</evidence>
<keyword evidence="6 7" id="KW-0472">Membrane</keyword>
<feature type="chain" id="PRO_5040505717" description="Cytochrome b561 domain-containing protein" evidence="8">
    <location>
        <begin position="26"/>
        <end position="911"/>
    </location>
</feature>
<dbReference type="PANTHER" id="PTHR47281:SF1">
    <property type="entry name" value="OS09G0557700 PROTEIN"/>
    <property type="match status" value="1"/>
</dbReference>
<protein>
    <recommendedName>
        <fullName evidence="14">Cytochrome b561 domain-containing protein</fullName>
    </recommendedName>
</protein>
<keyword evidence="13" id="KW-1185">Reference proteome</keyword>
<name>A0A9Q0J3L1_9ROSI</name>
<dbReference type="PROSITE" id="PS50939">
    <property type="entry name" value="CYTOCHROME_B561"/>
    <property type="match status" value="1"/>
</dbReference>
<dbReference type="InterPro" id="IPR057443">
    <property type="entry name" value="At5g54830-like"/>
</dbReference>
<feature type="domain" description="Cytochrome b561" evidence="10">
    <location>
        <begin position="658"/>
        <end position="856"/>
    </location>
</feature>
<dbReference type="OrthoDB" id="2448405at2759"/>
<dbReference type="SMART" id="SM00665">
    <property type="entry name" value="B561"/>
    <property type="match status" value="1"/>
</dbReference>
<dbReference type="SMART" id="SM00686">
    <property type="entry name" value="DM13"/>
    <property type="match status" value="1"/>
</dbReference>
<dbReference type="PANTHER" id="PTHR47281">
    <property type="entry name" value="OS09G0557700 PROTEIN"/>
    <property type="match status" value="1"/>
</dbReference>
<feature type="domain" description="DOMON" evidence="9">
    <location>
        <begin position="190"/>
        <end position="335"/>
    </location>
</feature>
<evidence type="ECO:0000256" key="1">
    <source>
        <dbReference type="ARBA" id="ARBA00004370"/>
    </source>
</evidence>
<feature type="domain" description="DOMON" evidence="9">
    <location>
        <begin position="530"/>
        <end position="650"/>
    </location>
</feature>
<dbReference type="Pfam" id="PF03188">
    <property type="entry name" value="Cytochrom_B561"/>
    <property type="match status" value="1"/>
</dbReference>
<evidence type="ECO:0000256" key="3">
    <source>
        <dbReference type="ARBA" id="ARBA00022692"/>
    </source>
</evidence>
<evidence type="ECO:0000256" key="5">
    <source>
        <dbReference type="ARBA" id="ARBA00022989"/>
    </source>
</evidence>
<dbReference type="Gene3D" id="1.20.120.1770">
    <property type="match status" value="1"/>
</dbReference>
<reference evidence="12" key="2">
    <citation type="journal article" date="2023" name="Plants (Basel)">
        <title>Annotation of the Turnera subulata (Passifloraceae) Draft Genome Reveals the S-Locus Evolved after the Divergence of Turneroideae from Passifloroideae in a Stepwise Manner.</title>
        <authorList>
            <person name="Henning P.M."/>
            <person name="Roalson E.H."/>
            <person name="Mir W."/>
            <person name="McCubbin A.G."/>
            <person name="Shore J.S."/>
        </authorList>
    </citation>
    <scope>NUCLEOTIDE SEQUENCE</scope>
    <source>
        <strain evidence="12">F60SS</strain>
    </source>
</reference>
<feature type="signal peptide" evidence="8">
    <location>
        <begin position="1"/>
        <end position="25"/>
    </location>
</feature>
<keyword evidence="3 7" id="KW-0812">Transmembrane</keyword>
<comment type="subcellular location">
    <subcellularLocation>
        <location evidence="1">Membrane</location>
    </subcellularLocation>
</comment>
<evidence type="ECO:0000256" key="6">
    <source>
        <dbReference type="ARBA" id="ARBA00023136"/>
    </source>
</evidence>
<evidence type="ECO:0000313" key="12">
    <source>
        <dbReference type="EMBL" id="KAJ4827143.1"/>
    </source>
</evidence>
<evidence type="ECO:0000259" key="11">
    <source>
        <dbReference type="PROSITE" id="PS51549"/>
    </source>
</evidence>